<accession>A0A0N4Z4R2</accession>
<evidence type="ECO:0000256" key="1">
    <source>
        <dbReference type="SAM" id="MobiDB-lite"/>
    </source>
</evidence>
<evidence type="ECO:0000313" key="3">
    <source>
        <dbReference type="WBParaSite" id="PTRK_0000197800.1"/>
    </source>
</evidence>
<keyword evidence="2" id="KW-1185">Reference proteome</keyword>
<feature type="compositionally biased region" description="Polar residues" evidence="1">
    <location>
        <begin position="40"/>
        <end position="52"/>
    </location>
</feature>
<sequence length="301" mass="34571">MCDNNYECLFNVSHVDGPGGPTAGNKTKKLEPNIGGNEIKPNSPTQPINFNSPDYFGLPSSPTPTPTPVIAKGSKGSLPNDTTKLQAPQKTNRNSIRSSAPVVQLTNENALTQEQIDQIEKILPNGTRTPLYMYYYNYYVKMRPGRNKDYYENLVQHYVNICKERLARLKEDKELENNHISSREDIPLGPKFTARDPVLGNLFYWFGINKLNRSLKWYDSTFEKDQNFLNKEFTTYYRRNTYLKKNWSYQPDETFKYIATSFEPHSLVMATINQNSFTMFAISCGYKVGTKKVFLEYAIAP</sequence>
<dbReference type="Proteomes" id="UP000038045">
    <property type="component" value="Unplaced"/>
</dbReference>
<dbReference type="WBParaSite" id="PTRK_0000197800.1">
    <property type="protein sequence ID" value="PTRK_0000197800.1"/>
    <property type="gene ID" value="PTRK_0000197800"/>
</dbReference>
<protein>
    <submittedName>
        <fullName evidence="3">SCP domain-containing protein</fullName>
    </submittedName>
</protein>
<feature type="compositionally biased region" description="Polar residues" evidence="1">
    <location>
        <begin position="77"/>
        <end position="96"/>
    </location>
</feature>
<reference evidence="3" key="1">
    <citation type="submission" date="2017-02" db="UniProtKB">
        <authorList>
            <consortium name="WormBaseParasite"/>
        </authorList>
    </citation>
    <scope>IDENTIFICATION</scope>
</reference>
<feature type="region of interest" description="Disordered" evidence="1">
    <location>
        <begin position="17"/>
        <end position="96"/>
    </location>
</feature>
<proteinExistence type="predicted"/>
<organism evidence="2 3">
    <name type="scientific">Parastrongyloides trichosuri</name>
    <name type="common">Possum-specific nematode worm</name>
    <dbReference type="NCBI Taxonomy" id="131310"/>
    <lineage>
        <taxon>Eukaryota</taxon>
        <taxon>Metazoa</taxon>
        <taxon>Ecdysozoa</taxon>
        <taxon>Nematoda</taxon>
        <taxon>Chromadorea</taxon>
        <taxon>Rhabditida</taxon>
        <taxon>Tylenchina</taxon>
        <taxon>Panagrolaimomorpha</taxon>
        <taxon>Strongyloidoidea</taxon>
        <taxon>Strongyloididae</taxon>
        <taxon>Parastrongyloides</taxon>
    </lineage>
</organism>
<dbReference type="AlphaFoldDB" id="A0A0N4Z4R2"/>
<evidence type="ECO:0000313" key="2">
    <source>
        <dbReference type="Proteomes" id="UP000038045"/>
    </source>
</evidence>
<name>A0A0N4Z4R2_PARTI</name>